<proteinExistence type="predicted"/>
<dbReference type="InterPro" id="IPR003593">
    <property type="entry name" value="AAA+_ATPase"/>
</dbReference>
<evidence type="ECO:0000313" key="7">
    <source>
        <dbReference type="Proteomes" id="UP000004474"/>
    </source>
</evidence>
<keyword evidence="3" id="KW-0547">Nucleotide-binding</keyword>
<reference evidence="6 7" key="1">
    <citation type="journal article" date="2012" name="J. Bacteriol.">
        <title>Genome Sequence of Janibacter hoylei MTCC8307, Isolated from the Stratospheric Air.</title>
        <authorList>
            <person name="Pawar S.P."/>
            <person name="Dhotre D.P."/>
            <person name="Shetty S.A."/>
            <person name="Chowdhury S.P."/>
            <person name="Chaudhari B.L."/>
            <person name="Shouche Y.S."/>
        </authorList>
    </citation>
    <scope>NUCLEOTIDE SEQUENCE [LARGE SCALE GENOMIC DNA]</scope>
    <source>
        <strain evidence="6 7">PVAS-1</strain>
    </source>
</reference>
<dbReference type="PATRIC" id="fig|1210046.3.peg.1219"/>
<dbReference type="OrthoDB" id="9802264at2"/>
<dbReference type="Proteomes" id="UP000004474">
    <property type="component" value="Unassembled WGS sequence"/>
</dbReference>
<organism evidence="6 7">
    <name type="scientific">Janibacter hoylei PVAS-1</name>
    <dbReference type="NCBI Taxonomy" id="1210046"/>
    <lineage>
        <taxon>Bacteria</taxon>
        <taxon>Bacillati</taxon>
        <taxon>Actinomycetota</taxon>
        <taxon>Actinomycetes</taxon>
        <taxon>Micrococcales</taxon>
        <taxon>Intrasporangiaceae</taxon>
        <taxon>Janibacter</taxon>
    </lineage>
</organism>
<dbReference type="GO" id="GO:0005524">
    <property type="term" value="F:ATP binding"/>
    <property type="evidence" value="ECO:0007669"/>
    <property type="project" value="UniProtKB-KW"/>
</dbReference>
<feature type="domain" description="ABC transporter" evidence="5">
    <location>
        <begin position="11"/>
        <end position="259"/>
    </location>
</feature>
<dbReference type="eggNOG" id="COG1126">
    <property type="taxonomic scope" value="Bacteria"/>
</dbReference>
<dbReference type="Pfam" id="PF00005">
    <property type="entry name" value="ABC_tran"/>
    <property type="match status" value="1"/>
</dbReference>
<evidence type="ECO:0000259" key="5">
    <source>
        <dbReference type="PROSITE" id="PS50893"/>
    </source>
</evidence>
<accession>K1DZJ3</accession>
<dbReference type="InterPro" id="IPR050086">
    <property type="entry name" value="MetN_ABC_transporter-like"/>
</dbReference>
<evidence type="ECO:0000313" key="6">
    <source>
        <dbReference type="EMBL" id="EKA61749.1"/>
    </source>
</evidence>
<dbReference type="PROSITE" id="PS50893">
    <property type="entry name" value="ABC_TRANSPORTER_2"/>
    <property type="match status" value="1"/>
</dbReference>
<evidence type="ECO:0000256" key="4">
    <source>
        <dbReference type="ARBA" id="ARBA00022840"/>
    </source>
</evidence>
<dbReference type="SMART" id="SM00382">
    <property type="entry name" value="AAA"/>
    <property type="match status" value="1"/>
</dbReference>
<gene>
    <name evidence="6" type="ORF">B277_06303</name>
</gene>
<dbReference type="Pfam" id="PF13223">
    <property type="entry name" value="DUF4031"/>
    <property type="match status" value="1"/>
</dbReference>
<protein>
    <submittedName>
        <fullName evidence="6">Cystine ABC transporter ATP-binding protein</fullName>
    </submittedName>
</protein>
<sequence>MSQPEAGTPAVTVQHVRKSFGDKEVLQDISFEVGTGEVSVVLGPSGSGKTTLLRALGGLERPDSGVITIGGASVDFAELTPSRRGSLPRGQRAQVEALGAQSGFVFQGHNLFAHKSALDNITEGPVVVQGEDPEAARERARTLLEQVGLSEHADKYPYQLSGGQQQRVGIARALAQRPAVVLFDEPTSALDPETVGEVLAVMRDLAEAGWTMVVVTHEIRFAREVADEVLFIDGGLVVEHGPPRAGHPRPAAAAHAGLPPADPRPAVILVDPPTWPGWGHTWSHLVSDTSLAELHDFAERVRLPRRLFDEDHYDVPAERYDEVVAAGAQPVAGSDLIRRLIRSGLRVTQAERSGRSPDAG</sequence>
<evidence type="ECO:0000256" key="3">
    <source>
        <dbReference type="ARBA" id="ARBA00022741"/>
    </source>
</evidence>
<name>K1DZJ3_9MICO</name>
<dbReference type="InterPro" id="IPR003439">
    <property type="entry name" value="ABC_transporter-like_ATP-bd"/>
</dbReference>
<dbReference type="EMBL" id="ALWX01000022">
    <property type="protein sequence ID" value="EKA61749.1"/>
    <property type="molecule type" value="Genomic_DNA"/>
</dbReference>
<keyword evidence="2" id="KW-0813">Transport</keyword>
<dbReference type="STRING" id="1210046.B277_06303"/>
<dbReference type="InterPro" id="IPR025109">
    <property type="entry name" value="DUF4031"/>
</dbReference>
<evidence type="ECO:0000256" key="2">
    <source>
        <dbReference type="ARBA" id="ARBA00022448"/>
    </source>
</evidence>
<dbReference type="GO" id="GO:0016887">
    <property type="term" value="F:ATP hydrolysis activity"/>
    <property type="evidence" value="ECO:0007669"/>
    <property type="project" value="InterPro"/>
</dbReference>
<dbReference type="CDD" id="cd03262">
    <property type="entry name" value="ABC_HisP_GlnQ"/>
    <property type="match status" value="1"/>
</dbReference>
<dbReference type="SUPFAM" id="SSF52540">
    <property type="entry name" value="P-loop containing nucleoside triphosphate hydrolases"/>
    <property type="match status" value="1"/>
</dbReference>
<dbReference type="InterPro" id="IPR027417">
    <property type="entry name" value="P-loop_NTPase"/>
</dbReference>
<dbReference type="PANTHER" id="PTHR43166">
    <property type="entry name" value="AMINO ACID IMPORT ATP-BINDING PROTEIN"/>
    <property type="match status" value="1"/>
</dbReference>
<comment type="caution">
    <text evidence="6">The sequence shown here is derived from an EMBL/GenBank/DDBJ whole genome shotgun (WGS) entry which is preliminary data.</text>
</comment>
<dbReference type="PROSITE" id="PS00211">
    <property type="entry name" value="ABC_TRANSPORTER_1"/>
    <property type="match status" value="1"/>
</dbReference>
<dbReference type="GO" id="GO:0005886">
    <property type="term" value="C:plasma membrane"/>
    <property type="evidence" value="ECO:0007669"/>
    <property type="project" value="UniProtKB-SubCell"/>
</dbReference>
<comment type="subcellular location">
    <subcellularLocation>
        <location evidence="1">Cell membrane</location>
        <topology evidence="1">Peripheral membrane protein</topology>
    </subcellularLocation>
</comment>
<dbReference type="InterPro" id="IPR017871">
    <property type="entry name" value="ABC_transporter-like_CS"/>
</dbReference>
<dbReference type="AlphaFoldDB" id="K1DZJ3"/>
<evidence type="ECO:0000256" key="1">
    <source>
        <dbReference type="ARBA" id="ARBA00004202"/>
    </source>
</evidence>
<keyword evidence="4 6" id="KW-0067">ATP-binding</keyword>
<dbReference type="Gene3D" id="3.40.50.300">
    <property type="entry name" value="P-loop containing nucleotide triphosphate hydrolases"/>
    <property type="match status" value="1"/>
</dbReference>
<dbReference type="PANTHER" id="PTHR43166:SF35">
    <property type="entry name" value="L-CYSTINE IMPORT ATP-BINDING PROTEIN TCYN"/>
    <property type="match status" value="1"/>
</dbReference>